<dbReference type="OMA" id="IARAGKC"/>
<sequence length="422" mass="45415">MTKTTRARALAGVLATLLLVCSFAPSVAATASDSASPAETERTAATTTATTTTTTLTTTLDPVATIEARFDRWLATHGKAYACPKERAKRLAIFADNAEFVRVHNEAHAAGKKSHWLRLNHLADLTREEFKHMLGYDASKKRVESSSPPVDAANWEYADVTPPETMDWVSRGAVTPVKNQGQCGSCWAFSTVGAVEGVVAVKTGDLISLSEQELVSCAKIGGNNGCKGGLMDNGFEWIVENRGVDDEEDWGYLAKDRRCNWFKKRRAKAASIDGFKDVPRNDEDALKKAVSQQPVAVAIEADHREFQLYSGGVFDGECGTNLDHGVLVVGYGYDGESAGHKHYWTVKNSWGAKWGEEGYIRIARGGMGPAGQCGVAMQASYPTKSSSAPLEDGDEPTVLDAALGAVEDVAAWGQERASTVFL</sequence>
<dbReference type="GeneID" id="9686585"/>
<evidence type="ECO:0000256" key="2">
    <source>
        <dbReference type="ARBA" id="ARBA00022670"/>
    </source>
</evidence>
<dbReference type="InterPro" id="IPR039417">
    <property type="entry name" value="Peptidase_C1A_papain-like"/>
</dbReference>
<dbReference type="Gene3D" id="3.90.70.10">
    <property type="entry name" value="Cysteine proteinases"/>
    <property type="match status" value="1"/>
</dbReference>
<evidence type="ECO:0000256" key="5">
    <source>
        <dbReference type="ARBA" id="ARBA00023157"/>
    </source>
</evidence>
<dbReference type="PROSITE" id="PS00640">
    <property type="entry name" value="THIOL_PROTEASE_ASN"/>
    <property type="match status" value="1"/>
</dbReference>
<dbReference type="PROSITE" id="PS00639">
    <property type="entry name" value="THIOL_PROTEASE_HIS"/>
    <property type="match status" value="1"/>
</dbReference>
<dbReference type="EMBL" id="GG663743">
    <property type="protein sequence ID" value="EEH54538.1"/>
    <property type="molecule type" value="Genomic_DNA"/>
</dbReference>
<dbReference type="InterPro" id="IPR013201">
    <property type="entry name" value="Prot_inhib_I29"/>
</dbReference>
<evidence type="ECO:0000256" key="1">
    <source>
        <dbReference type="ARBA" id="ARBA00008455"/>
    </source>
</evidence>
<dbReference type="Pfam" id="PF08246">
    <property type="entry name" value="Inhibitor_I29"/>
    <property type="match status" value="1"/>
</dbReference>
<dbReference type="InterPro" id="IPR000169">
    <property type="entry name" value="Pept_cys_AS"/>
</dbReference>
<evidence type="ECO:0000256" key="7">
    <source>
        <dbReference type="SAM" id="SignalP"/>
    </source>
</evidence>
<gene>
    <name evidence="10" type="ORF">MICPUCDRAFT_28221</name>
</gene>
<dbReference type="PRINTS" id="PR00705">
    <property type="entry name" value="PAPAIN"/>
</dbReference>
<proteinExistence type="inferred from homology"/>
<dbReference type="MEROPS" id="I29.003"/>
<dbReference type="OrthoDB" id="10253408at2759"/>
<dbReference type="AlphaFoldDB" id="C1MZ34"/>
<evidence type="ECO:0000313" key="10">
    <source>
        <dbReference type="EMBL" id="EEH54538.1"/>
    </source>
</evidence>
<evidence type="ECO:0000256" key="4">
    <source>
        <dbReference type="ARBA" id="ARBA00022801"/>
    </source>
</evidence>
<dbReference type="FunFam" id="3.90.70.10:FF:000067">
    <property type="entry name" value="Senescence-specific cysteine protease"/>
    <property type="match status" value="1"/>
</dbReference>
<evidence type="ECO:0000256" key="6">
    <source>
        <dbReference type="SAM" id="MobiDB-lite"/>
    </source>
</evidence>
<dbReference type="InterPro" id="IPR000668">
    <property type="entry name" value="Peptidase_C1A_C"/>
</dbReference>
<dbReference type="eggNOG" id="KOG1543">
    <property type="taxonomic scope" value="Eukaryota"/>
</dbReference>
<dbReference type="Proteomes" id="UP000001876">
    <property type="component" value="Unassembled WGS sequence"/>
</dbReference>
<evidence type="ECO:0000256" key="3">
    <source>
        <dbReference type="ARBA" id="ARBA00022729"/>
    </source>
</evidence>
<keyword evidence="2" id="KW-0645">Protease</keyword>
<evidence type="ECO:0000259" key="9">
    <source>
        <dbReference type="SMART" id="SM00848"/>
    </source>
</evidence>
<keyword evidence="5" id="KW-1015">Disulfide bond</keyword>
<keyword evidence="4" id="KW-0378">Hydrolase</keyword>
<organism evidence="11">
    <name type="scientific">Micromonas pusilla (strain CCMP1545)</name>
    <name type="common">Picoplanktonic green alga</name>
    <dbReference type="NCBI Taxonomy" id="564608"/>
    <lineage>
        <taxon>Eukaryota</taxon>
        <taxon>Viridiplantae</taxon>
        <taxon>Chlorophyta</taxon>
        <taxon>Mamiellophyceae</taxon>
        <taxon>Mamiellales</taxon>
        <taxon>Mamiellaceae</taxon>
        <taxon>Micromonas</taxon>
    </lineage>
</organism>
<dbReference type="InterPro" id="IPR038765">
    <property type="entry name" value="Papain-like_cys_pep_sf"/>
</dbReference>
<dbReference type="SMART" id="SM00645">
    <property type="entry name" value="Pept_C1"/>
    <property type="match status" value="1"/>
</dbReference>
<feature type="domain" description="Cathepsin propeptide inhibitor" evidence="9">
    <location>
        <begin position="70"/>
        <end position="130"/>
    </location>
</feature>
<feature type="compositionally biased region" description="Low complexity" evidence="6">
    <location>
        <begin position="43"/>
        <end position="53"/>
    </location>
</feature>
<dbReference type="RefSeq" id="XP_003060888.1">
    <property type="nucleotide sequence ID" value="XM_003060842.1"/>
</dbReference>
<accession>C1MZ34</accession>
<name>C1MZ34_MICPC</name>
<feature type="signal peptide" evidence="7">
    <location>
        <begin position="1"/>
        <end position="29"/>
    </location>
</feature>
<protein>
    <submittedName>
        <fullName evidence="10">Predicted protein</fullName>
    </submittedName>
</protein>
<keyword evidence="11" id="KW-1185">Reference proteome</keyword>
<dbReference type="SUPFAM" id="SSF54001">
    <property type="entry name" value="Cysteine proteinases"/>
    <property type="match status" value="1"/>
</dbReference>
<dbReference type="GO" id="GO:0006508">
    <property type="term" value="P:proteolysis"/>
    <property type="evidence" value="ECO:0007669"/>
    <property type="project" value="UniProtKB-KW"/>
</dbReference>
<dbReference type="PROSITE" id="PS00139">
    <property type="entry name" value="THIOL_PROTEASE_CYS"/>
    <property type="match status" value="1"/>
</dbReference>
<comment type="similarity">
    <text evidence="1">Belongs to the peptidase C1 family.</text>
</comment>
<keyword evidence="3 7" id="KW-0732">Signal</keyword>
<dbReference type="Pfam" id="PF00112">
    <property type="entry name" value="Peptidase_C1"/>
    <property type="match status" value="1"/>
</dbReference>
<feature type="domain" description="Peptidase C1A papain C-terminal" evidence="8">
    <location>
        <begin position="162"/>
        <end position="383"/>
    </location>
</feature>
<dbReference type="KEGG" id="mpp:MICPUCDRAFT_28221"/>
<dbReference type="CDD" id="cd02248">
    <property type="entry name" value="Peptidase_C1A"/>
    <property type="match status" value="1"/>
</dbReference>
<evidence type="ECO:0000313" key="11">
    <source>
        <dbReference type="Proteomes" id="UP000001876"/>
    </source>
</evidence>
<evidence type="ECO:0000259" key="8">
    <source>
        <dbReference type="SMART" id="SM00645"/>
    </source>
</evidence>
<dbReference type="InterPro" id="IPR013128">
    <property type="entry name" value="Peptidase_C1A"/>
</dbReference>
<reference evidence="10 11" key="1">
    <citation type="journal article" date="2009" name="Science">
        <title>Green evolution and dynamic adaptations revealed by genomes of the marine picoeukaryotes Micromonas.</title>
        <authorList>
            <person name="Worden A.Z."/>
            <person name="Lee J.H."/>
            <person name="Mock T."/>
            <person name="Rouze P."/>
            <person name="Simmons M.P."/>
            <person name="Aerts A.L."/>
            <person name="Allen A.E."/>
            <person name="Cuvelier M.L."/>
            <person name="Derelle E."/>
            <person name="Everett M.V."/>
            <person name="Foulon E."/>
            <person name="Grimwood J."/>
            <person name="Gundlach H."/>
            <person name="Henrissat B."/>
            <person name="Napoli C."/>
            <person name="McDonald S.M."/>
            <person name="Parker M.S."/>
            <person name="Rombauts S."/>
            <person name="Salamov A."/>
            <person name="Von Dassow P."/>
            <person name="Badger J.H."/>
            <person name="Coutinho P.M."/>
            <person name="Demir E."/>
            <person name="Dubchak I."/>
            <person name="Gentemann C."/>
            <person name="Eikrem W."/>
            <person name="Gready J.E."/>
            <person name="John U."/>
            <person name="Lanier W."/>
            <person name="Lindquist E.A."/>
            <person name="Lucas S."/>
            <person name="Mayer K.F."/>
            <person name="Moreau H."/>
            <person name="Not F."/>
            <person name="Otillar R."/>
            <person name="Panaud O."/>
            <person name="Pangilinan J."/>
            <person name="Paulsen I."/>
            <person name="Piegu B."/>
            <person name="Poliakov A."/>
            <person name="Robbens S."/>
            <person name="Schmutz J."/>
            <person name="Toulza E."/>
            <person name="Wyss T."/>
            <person name="Zelensky A."/>
            <person name="Zhou K."/>
            <person name="Armbrust E.V."/>
            <person name="Bhattacharya D."/>
            <person name="Goodenough U.W."/>
            <person name="Van de Peer Y."/>
            <person name="Grigoriev I.V."/>
        </authorList>
    </citation>
    <scope>NUCLEOTIDE SEQUENCE [LARGE SCALE GENOMIC DNA]</scope>
    <source>
        <strain evidence="10 11">CCMP1545</strain>
    </source>
</reference>
<feature type="region of interest" description="Disordered" evidence="6">
    <location>
        <begin position="32"/>
        <end position="53"/>
    </location>
</feature>
<dbReference type="InterPro" id="IPR025661">
    <property type="entry name" value="Pept_asp_AS"/>
</dbReference>
<feature type="chain" id="PRO_5018741023" evidence="7">
    <location>
        <begin position="30"/>
        <end position="422"/>
    </location>
</feature>
<dbReference type="GO" id="GO:0008234">
    <property type="term" value="F:cysteine-type peptidase activity"/>
    <property type="evidence" value="ECO:0007669"/>
    <property type="project" value="InterPro"/>
</dbReference>
<dbReference type="STRING" id="564608.C1MZ34"/>
<dbReference type="SMART" id="SM00848">
    <property type="entry name" value="Inhibitor_I29"/>
    <property type="match status" value="1"/>
</dbReference>
<dbReference type="PANTHER" id="PTHR12411">
    <property type="entry name" value="CYSTEINE PROTEASE FAMILY C1-RELATED"/>
    <property type="match status" value="1"/>
</dbReference>
<dbReference type="InterPro" id="IPR025660">
    <property type="entry name" value="Pept_his_AS"/>
</dbReference>